<evidence type="ECO:0000256" key="2">
    <source>
        <dbReference type="ARBA" id="ARBA00022448"/>
    </source>
</evidence>
<feature type="transmembrane region" description="Helical" evidence="10">
    <location>
        <begin position="70"/>
        <end position="95"/>
    </location>
</feature>
<feature type="transmembrane region" description="Helical" evidence="10">
    <location>
        <begin position="680"/>
        <end position="700"/>
    </location>
</feature>
<feature type="transmembrane region" description="Helical" evidence="10">
    <location>
        <begin position="296"/>
        <end position="314"/>
    </location>
</feature>
<dbReference type="RefSeq" id="WP_116301650.1">
    <property type="nucleotide sequence ID" value="NZ_NFZV01000005.1"/>
</dbReference>
<dbReference type="NCBIfam" id="NF009287">
    <property type="entry name" value="PRK12647.1"/>
    <property type="match status" value="1"/>
</dbReference>
<dbReference type="GO" id="GO:0005886">
    <property type="term" value="C:plasma membrane"/>
    <property type="evidence" value="ECO:0007669"/>
    <property type="project" value="UniProtKB-SubCell"/>
</dbReference>
<dbReference type="PANTHER" id="PTHR43373">
    <property type="entry name" value="NA(+)/H(+) ANTIPORTER SUBUNIT"/>
    <property type="match status" value="1"/>
</dbReference>
<dbReference type="InterPro" id="IPR025383">
    <property type="entry name" value="MrpA_C/MbhD"/>
</dbReference>
<evidence type="ECO:0000256" key="10">
    <source>
        <dbReference type="SAM" id="Phobius"/>
    </source>
</evidence>
<dbReference type="PRINTS" id="PR01434">
    <property type="entry name" value="NADHDHGNASE5"/>
</dbReference>
<evidence type="ECO:0000259" key="11">
    <source>
        <dbReference type="Pfam" id="PF00361"/>
    </source>
</evidence>
<feature type="transmembrane region" description="Helical" evidence="10">
    <location>
        <begin position="487"/>
        <end position="514"/>
    </location>
</feature>
<reference evidence="16" key="1">
    <citation type="submission" date="2017-05" db="EMBL/GenBank/DDBJ databases">
        <authorList>
            <person name="Sharma S."/>
            <person name="Sidhu C."/>
            <person name="Pinnaka A.K."/>
        </authorList>
    </citation>
    <scope>NUCLEOTIDE SEQUENCE [LARGE SCALE GENOMIC DNA]</scope>
    <source>
        <strain evidence="16">AK93</strain>
    </source>
</reference>
<keyword evidence="4" id="KW-1003">Cell membrane</keyword>
<dbReference type="InterPro" id="IPR001516">
    <property type="entry name" value="Proton_antipo_N"/>
</dbReference>
<name>A0A3E0X192_9GAMM</name>
<sequence length="766" mass="83071">MLLAVLSGFLLAAAVPWLYKLLQGRINWALALLPAGLTVYFASFMPEIAAGDQVLVSYNWIPSLDIQLSFLLDGLSLMFALLISGIGTFILLYAGSYLHGDRDLPKFYIFILAFMASMLGLVLSNNLISLFVFWELTSITSYMLIGYHHEQLKSRKSALQGLLVTVGGGMALMAGLILMGSVAGTYEISEILNNGDVIRDSGLYTGILILILIGTFSKSAQVPLHFWLPNAMAAPTPVSAYLHSATMVKAGVYLLARLNPSLGETELWHTILPLFGALTMFTGMFLAYRSTEIKKILAYTTLMALGTLTMLIGIGTELAIGAAMTFLLAHALYKASLFLVAGSLDHSTGTKDITKMGGLARIMPITTYAAILAALSMAGIAPLFGFIAKEMLFEAVLESNYLTSFLLVLTVATAMLGVAIGGVIALRPFFGARKETPSKPHEAPFAMWIGPATLATLGLLCGLLPFLPERGILSAAVTSVYGEYESFYLTLWHGFNLPLMLSIASIAVGVLLFFGWDAIRARLLWLDKVFAYGPERGYEKALDGMNWTAQWQTRVLQNGYLRYYLLTILATLIGLVGYTLFTGYEPRLLFDFVGVQFIEAVIAILIVLAAVVAATTHSRLGAVVSVGVVGFGVALVYVLFSAPDLGITQVLVETLTVLLLVLVLFRLPEFLDLSSTAARMRDAVVAVAVGSLFTLLLLTATELQLHDPISQFFVENSEPEGHGRNIVNVILVDFRALDTLGEIFVLALAAIGVYAMIKFRAEEYKK</sequence>
<feature type="transmembrane region" description="Helical" evidence="10">
    <location>
        <begin position="203"/>
        <end position="228"/>
    </location>
</feature>
<evidence type="ECO:0000256" key="9">
    <source>
        <dbReference type="RuleBase" id="RU000320"/>
    </source>
</evidence>
<dbReference type="InterPro" id="IPR001750">
    <property type="entry name" value="ND/Mrp_TM"/>
</dbReference>
<feature type="transmembrane region" description="Helical" evidence="10">
    <location>
        <begin position="593"/>
        <end position="613"/>
    </location>
</feature>
<evidence type="ECO:0000256" key="7">
    <source>
        <dbReference type="ARBA" id="ARBA00023065"/>
    </source>
</evidence>
<evidence type="ECO:0000313" key="16">
    <source>
        <dbReference type="Proteomes" id="UP000256763"/>
    </source>
</evidence>
<comment type="caution">
    <text evidence="15">The sequence shown here is derived from an EMBL/GenBank/DDBJ whole genome shotgun (WGS) entry which is preliminary data.</text>
</comment>
<evidence type="ECO:0000313" key="15">
    <source>
        <dbReference type="EMBL" id="RFA37937.1"/>
    </source>
</evidence>
<dbReference type="GO" id="GO:0015297">
    <property type="term" value="F:antiporter activity"/>
    <property type="evidence" value="ECO:0007669"/>
    <property type="project" value="UniProtKB-KW"/>
</dbReference>
<accession>A0A3E0X192</accession>
<feature type="transmembrane region" description="Helical" evidence="10">
    <location>
        <begin position="445"/>
        <end position="467"/>
    </location>
</feature>
<feature type="domain" description="MrpA C-terminal/MbhE" evidence="14">
    <location>
        <begin position="679"/>
        <end position="760"/>
    </location>
</feature>
<keyword evidence="3" id="KW-0050">Antiport</keyword>
<proteinExistence type="predicted"/>
<feature type="transmembrane region" description="Helical" evidence="10">
    <location>
        <begin position="563"/>
        <end position="581"/>
    </location>
</feature>
<dbReference type="Pfam" id="PF00662">
    <property type="entry name" value="Proton_antipo_N"/>
    <property type="match status" value="1"/>
</dbReference>
<dbReference type="InterPro" id="IPR050616">
    <property type="entry name" value="CPA3_Na-H_Antiporter_A"/>
</dbReference>
<dbReference type="Pfam" id="PF20501">
    <property type="entry name" value="MbhE"/>
    <property type="match status" value="1"/>
</dbReference>
<evidence type="ECO:0000256" key="6">
    <source>
        <dbReference type="ARBA" id="ARBA00022989"/>
    </source>
</evidence>
<dbReference type="AlphaFoldDB" id="A0A3E0X192"/>
<feature type="transmembrane region" description="Helical" evidence="10">
    <location>
        <begin position="620"/>
        <end position="640"/>
    </location>
</feature>
<organism evidence="15 16">
    <name type="scientific">Alkalilimnicola ehrlichii</name>
    <dbReference type="NCBI Taxonomy" id="351052"/>
    <lineage>
        <taxon>Bacteria</taxon>
        <taxon>Pseudomonadati</taxon>
        <taxon>Pseudomonadota</taxon>
        <taxon>Gammaproteobacteria</taxon>
        <taxon>Chromatiales</taxon>
        <taxon>Ectothiorhodospiraceae</taxon>
        <taxon>Alkalilimnicola</taxon>
    </lineage>
</organism>
<feature type="transmembrane region" description="Helical" evidence="10">
    <location>
        <begin position="268"/>
        <end position="289"/>
    </location>
</feature>
<dbReference type="OrthoDB" id="9811798at2"/>
<feature type="domain" description="NADH-Ubiquinone oxidoreductase (complex I) chain 5 N-terminal" evidence="12">
    <location>
        <begin position="61"/>
        <end position="108"/>
    </location>
</feature>
<feature type="transmembrane region" description="Helical" evidence="10">
    <location>
        <begin position="646"/>
        <end position="668"/>
    </location>
</feature>
<feature type="transmembrane region" description="Helical" evidence="10">
    <location>
        <begin position="162"/>
        <end position="183"/>
    </location>
</feature>
<evidence type="ECO:0000256" key="4">
    <source>
        <dbReference type="ARBA" id="ARBA00022475"/>
    </source>
</evidence>
<evidence type="ECO:0000256" key="5">
    <source>
        <dbReference type="ARBA" id="ARBA00022692"/>
    </source>
</evidence>
<dbReference type="GO" id="GO:0006811">
    <property type="term" value="P:monoatomic ion transport"/>
    <property type="evidence" value="ECO:0007669"/>
    <property type="project" value="UniProtKB-KW"/>
</dbReference>
<protein>
    <submittedName>
        <fullName evidence="15">Na(+)/H(+) antiporter subunit A</fullName>
    </submittedName>
</protein>
<evidence type="ECO:0000259" key="14">
    <source>
        <dbReference type="Pfam" id="PF20501"/>
    </source>
</evidence>
<evidence type="ECO:0000256" key="3">
    <source>
        <dbReference type="ARBA" id="ARBA00022449"/>
    </source>
</evidence>
<feature type="transmembrane region" description="Helical" evidence="10">
    <location>
        <begin position="739"/>
        <end position="757"/>
    </location>
</feature>
<comment type="subcellular location">
    <subcellularLocation>
        <location evidence="1">Cell membrane</location>
        <topology evidence="1">Multi-pass membrane protein</topology>
    </subcellularLocation>
    <subcellularLocation>
        <location evidence="9">Membrane</location>
        <topology evidence="9">Multi-pass membrane protein</topology>
    </subcellularLocation>
</comment>
<evidence type="ECO:0000256" key="1">
    <source>
        <dbReference type="ARBA" id="ARBA00004651"/>
    </source>
</evidence>
<feature type="transmembrane region" description="Helical" evidence="10">
    <location>
        <begin position="26"/>
        <end position="49"/>
    </location>
</feature>
<dbReference type="Pfam" id="PF13244">
    <property type="entry name" value="MbhD"/>
    <property type="match status" value="1"/>
</dbReference>
<evidence type="ECO:0000259" key="12">
    <source>
        <dbReference type="Pfam" id="PF00662"/>
    </source>
</evidence>
<dbReference type="PANTHER" id="PTHR43373:SF1">
    <property type="entry name" value="NA(+)_H(+) ANTIPORTER SUBUNIT A"/>
    <property type="match status" value="1"/>
</dbReference>
<dbReference type="Pfam" id="PF00361">
    <property type="entry name" value="Proton_antipo_M"/>
    <property type="match status" value="1"/>
</dbReference>
<keyword evidence="7" id="KW-0406">Ion transport</keyword>
<feature type="transmembrane region" description="Helical" evidence="10">
    <location>
        <begin position="400"/>
        <end position="424"/>
    </location>
</feature>
<keyword evidence="8 10" id="KW-0472">Membrane</keyword>
<feature type="transmembrane region" description="Helical" evidence="10">
    <location>
        <begin position="365"/>
        <end position="388"/>
    </location>
</feature>
<gene>
    <name evidence="15" type="ORF">CAL65_08470</name>
</gene>
<evidence type="ECO:0000256" key="8">
    <source>
        <dbReference type="ARBA" id="ARBA00023136"/>
    </source>
</evidence>
<keyword evidence="6 10" id="KW-1133">Transmembrane helix</keyword>
<feature type="domain" description="MrpA C-terminal/MbhD" evidence="13">
    <location>
        <begin position="604"/>
        <end position="669"/>
    </location>
</feature>
<keyword evidence="5 9" id="KW-0812">Transmembrane</keyword>
<dbReference type="InterPro" id="IPR046806">
    <property type="entry name" value="MrpA_C/MbhE"/>
</dbReference>
<dbReference type="Proteomes" id="UP000256763">
    <property type="component" value="Unassembled WGS sequence"/>
</dbReference>
<evidence type="ECO:0000259" key="13">
    <source>
        <dbReference type="Pfam" id="PF13244"/>
    </source>
</evidence>
<feature type="transmembrane region" description="Helical" evidence="10">
    <location>
        <begin position="107"/>
        <end position="134"/>
    </location>
</feature>
<keyword evidence="16" id="KW-1185">Reference proteome</keyword>
<feature type="domain" description="NADH:quinone oxidoreductase/Mrp antiporter transmembrane" evidence="11">
    <location>
        <begin position="124"/>
        <end position="409"/>
    </location>
</feature>
<feature type="transmembrane region" description="Helical" evidence="10">
    <location>
        <begin position="320"/>
        <end position="344"/>
    </location>
</feature>
<dbReference type="EMBL" id="NFZW01000006">
    <property type="protein sequence ID" value="RFA37937.1"/>
    <property type="molecule type" value="Genomic_DNA"/>
</dbReference>
<keyword evidence="2" id="KW-0813">Transport</keyword>